<keyword evidence="3" id="KW-1185">Reference proteome</keyword>
<proteinExistence type="predicted"/>
<sequence length="240" mass="26562">MGNTDPNKTKTGNKYEVKPQYEELSKQIPNKDTPSNDPSLLPLKLPRQLPFKIPRSLNLPKIPNVLAQTNERKLTQRIETHAAADQQTTGPAGNDQQAPSLPLRNKKSAEANQIRVRKKTFQNDTVPTYQNDAVANTSRQQLFTSKQTICWSRKITQNDDALTNSNDIVSKTSAQLSPAGSPAGTHFSQQSLAAGSNCNLLNAVFQPSETTSLHVYDQFPKPAAGHSKYTHLLIQNQQLH</sequence>
<feature type="compositionally biased region" description="Basic and acidic residues" evidence="1">
    <location>
        <begin position="13"/>
        <end position="25"/>
    </location>
</feature>
<evidence type="ECO:0000256" key="1">
    <source>
        <dbReference type="SAM" id="MobiDB-lite"/>
    </source>
</evidence>
<feature type="region of interest" description="Disordered" evidence="1">
    <location>
        <begin position="1"/>
        <end position="43"/>
    </location>
</feature>
<organism evidence="2 3">
    <name type="scientific">Dorcoceras hygrometricum</name>
    <dbReference type="NCBI Taxonomy" id="472368"/>
    <lineage>
        <taxon>Eukaryota</taxon>
        <taxon>Viridiplantae</taxon>
        <taxon>Streptophyta</taxon>
        <taxon>Embryophyta</taxon>
        <taxon>Tracheophyta</taxon>
        <taxon>Spermatophyta</taxon>
        <taxon>Magnoliopsida</taxon>
        <taxon>eudicotyledons</taxon>
        <taxon>Gunneridae</taxon>
        <taxon>Pentapetalae</taxon>
        <taxon>asterids</taxon>
        <taxon>lamiids</taxon>
        <taxon>Lamiales</taxon>
        <taxon>Gesneriaceae</taxon>
        <taxon>Didymocarpoideae</taxon>
        <taxon>Trichosporeae</taxon>
        <taxon>Loxocarpinae</taxon>
        <taxon>Dorcoceras</taxon>
    </lineage>
</organism>
<feature type="compositionally biased region" description="Polar residues" evidence="1">
    <location>
        <begin position="85"/>
        <end position="99"/>
    </location>
</feature>
<evidence type="ECO:0000313" key="2">
    <source>
        <dbReference type="EMBL" id="KZV16180.1"/>
    </source>
</evidence>
<feature type="compositionally biased region" description="Polar residues" evidence="1">
    <location>
        <begin position="1"/>
        <end position="12"/>
    </location>
</feature>
<name>A0A2Z7AB39_9LAMI</name>
<reference evidence="2 3" key="1">
    <citation type="journal article" date="2015" name="Proc. Natl. Acad. Sci. U.S.A.">
        <title>The resurrection genome of Boea hygrometrica: A blueprint for survival of dehydration.</title>
        <authorList>
            <person name="Xiao L."/>
            <person name="Yang G."/>
            <person name="Zhang L."/>
            <person name="Yang X."/>
            <person name="Zhao S."/>
            <person name="Ji Z."/>
            <person name="Zhou Q."/>
            <person name="Hu M."/>
            <person name="Wang Y."/>
            <person name="Chen M."/>
            <person name="Xu Y."/>
            <person name="Jin H."/>
            <person name="Xiao X."/>
            <person name="Hu G."/>
            <person name="Bao F."/>
            <person name="Hu Y."/>
            <person name="Wan P."/>
            <person name="Li L."/>
            <person name="Deng X."/>
            <person name="Kuang T."/>
            <person name="Xiang C."/>
            <person name="Zhu J.K."/>
            <person name="Oliver M.J."/>
            <person name="He Y."/>
        </authorList>
    </citation>
    <scope>NUCLEOTIDE SEQUENCE [LARGE SCALE GENOMIC DNA]</scope>
    <source>
        <strain evidence="3">cv. XS01</strain>
    </source>
</reference>
<feature type="compositionally biased region" description="Polar residues" evidence="1">
    <location>
        <begin position="27"/>
        <end position="38"/>
    </location>
</feature>
<dbReference type="Proteomes" id="UP000250235">
    <property type="component" value="Unassembled WGS sequence"/>
</dbReference>
<dbReference type="AlphaFoldDB" id="A0A2Z7AB39"/>
<evidence type="ECO:0000313" key="3">
    <source>
        <dbReference type="Proteomes" id="UP000250235"/>
    </source>
</evidence>
<feature type="region of interest" description="Disordered" evidence="1">
    <location>
        <begin position="82"/>
        <end position="111"/>
    </location>
</feature>
<accession>A0A2Z7AB39</accession>
<gene>
    <name evidence="2" type="ORF">F511_11856</name>
</gene>
<dbReference type="EMBL" id="KV019249">
    <property type="protein sequence ID" value="KZV16180.1"/>
    <property type="molecule type" value="Genomic_DNA"/>
</dbReference>
<protein>
    <submittedName>
        <fullName evidence="2">Uncharacterized protein</fullName>
    </submittedName>
</protein>